<gene>
    <name evidence="2" type="ORF">CBR_g34763</name>
</gene>
<protein>
    <submittedName>
        <fullName evidence="2">Uncharacterized protein</fullName>
    </submittedName>
</protein>
<dbReference type="Proteomes" id="UP000265515">
    <property type="component" value="Unassembled WGS sequence"/>
</dbReference>
<proteinExistence type="predicted"/>
<evidence type="ECO:0000256" key="1">
    <source>
        <dbReference type="SAM" id="MobiDB-lite"/>
    </source>
</evidence>
<feature type="compositionally biased region" description="Acidic residues" evidence="1">
    <location>
        <begin position="24"/>
        <end position="65"/>
    </location>
</feature>
<dbReference type="Gramene" id="GBG82387">
    <property type="protein sequence ID" value="GBG82387"/>
    <property type="gene ID" value="CBR_g34763"/>
</dbReference>
<comment type="caution">
    <text evidence="2">The sequence shown here is derived from an EMBL/GenBank/DDBJ whole genome shotgun (WGS) entry which is preliminary data.</text>
</comment>
<reference evidence="2 3" key="1">
    <citation type="journal article" date="2018" name="Cell">
        <title>The Chara Genome: Secondary Complexity and Implications for Plant Terrestrialization.</title>
        <authorList>
            <person name="Nishiyama T."/>
            <person name="Sakayama H."/>
            <person name="Vries J.D."/>
            <person name="Buschmann H."/>
            <person name="Saint-Marcoux D."/>
            <person name="Ullrich K.K."/>
            <person name="Haas F.B."/>
            <person name="Vanderstraeten L."/>
            <person name="Becker D."/>
            <person name="Lang D."/>
            <person name="Vosolsobe S."/>
            <person name="Rombauts S."/>
            <person name="Wilhelmsson P.K.I."/>
            <person name="Janitza P."/>
            <person name="Kern R."/>
            <person name="Heyl A."/>
            <person name="Rumpler F."/>
            <person name="Villalobos L.I.A.C."/>
            <person name="Clay J.M."/>
            <person name="Skokan R."/>
            <person name="Toyoda A."/>
            <person name="Suzuki Y."/>
            <person name="Kagoshima H."/>
            <person name="Schijlen E."/>
            <person name="Tajeshwar N."/>
            <person name="Catarino B."/>
            <person name="Hetherington A.J."/>
            <person name="Saltykova A."/>
            <person name="Bonnot C."/>
            <person name="Breuninger H."/>
            <person name="Symeonidi A."/>
            <person name="Radhakrishnan G.V."/>
            <person name="Van Nieuwerburgh F."/>
            <person name="Deforce D."/>
            <person name="Chang C."/>
            <person name="Karol K.G."/>
            <person name="Hedrich R."/>
            <person name="Ulvskov P."/>
            <person name="Glockner G."/>
            <person name="Delwiche C.F."/>
            <person name="Petrasek J."/>
            <person name="Van de Peer Y."/>
            <person name="Friml J."/>
            <person name="Beilby M."/>
            <person name="Dolan L."/>
            <person name="Kohara Y."/>
            <person name="Sugano S."/>
            <person name="Fujiyama A."/>
            <person name="Delaux P.-M."/>
            <person name="Quint M."/>
            <person name="TheiBen G."/>
            <person name="Hagemann M."/>
            <person name="Harholt J."/>
            <person name="Dunand C."/>
            <person name="Zachgo S."/>
            <person name="Langdale J."/>
            <person name="Maumus F."/>
            <person name="Straeten D.V.D."/>
            <person name="Gould S.B."/>
            <person name="Rensing S.A."/>
        </authorList>
    </citation>
    <scope>NUCLEOTIDE SEQUENCE [LARGE SCALE GENOMIC DNA]</scope>
    <source>
        <strain evidence="2 3">S276</strain>
    </source>
</reference>
<organism evidence="2 3">
    <name type="scientific">Chara braunii</name>
    <name type="common">Braun's stonewort</name>
    <dbReference type="NCBI Taxonomy" id="69332"/>
    <lineage>
        <taxon>Eukaryota</taxon>
        <taxon>Viridiplantae</taxon>
        <taxon>Streptophyta</taxon>
        <taxon>Charophyceae</taxon>
        <taxon>Charales</taxon>
        <taxon>Characeae</taxon>
        <taxon>Chara</taxon>
    </lineage>
</organism>
<feature type="region of interest" description="Disordered" evidence="1">
    <location>
        <begin position="1"/>
        <end position="73"/>
    </location>
</feature>
<keyword evidence="3" id="KW-1185">Reference proteome</keyword>
<evidence type="ECO:0000313" key="2">
    <source>
        <dbReference type="EMBL" id="GBG82387.1"/>
    </source>
</evidence>
<dbReference type="EMBL" id="BFEA01000405">
    <property type="protein sequence ID" value="GBG82387.1"/>
    <property type="molecule type" value="Genomic_DNA"/>
</dbReference>
<dbReference type="AlphaFoldDB" id="A0A388LJE2"/>
<accession>A0A388LJE2</accession>
<name>A0A388LJE2_CHABU</name>
<sequence>MSENFVVKETLYDSVAQELRDNGTEEVEPSDDDDEEGESSDDDEEEEETSKDADSEDTDSEDDEGKNESGIDVDMFKKSLSGKLLGEAKQIIAQEVRRGLYSKSSKSEKPPYNLGKRCRNARVYNKKVNYHVNMKNVELVLKEDCCKANCYKKFTADHLHNVNDISFNQHFRIKRNDNGEVRIWSKQYHNSQWQPNDREGLDIFKSEPTGQVQASPKHAIRSLEARYRLTCRGEDERRNKVVSSEGHVRNRKAGGSSKFKVDDDVLSIAALKANVHALSHYAQPHNIEWWNKFITTQEIPDLEDTNLKEPFAWPSVTVDVSRAGEEVPPTANGFDQRWDDFFPPERPIYIGARKSRQFQEDRDGKYDDLEVNTFIALRACSGQEERAKPYHIGKVVEQLVGKRFKVAWFAQRKKGEGYYPQFKTNPQGKTTREPSEDVYDWSCGVLCYNFQLKTNRTLFSQTRQKISEMMNSMATEDVD</sequence>
<dbReference type="STRING" id="69332.A0A388LJE2"/>
<evidence type="ECO:0000313" key="3">
    <source>
        <dbReference type="Proteomes" id="UP000265515"/>
    </source>
</evidence>